<sequence length="240" mass="27720">MTSRLFQPNHFVPVWSISSFVKPAKVDNVESSGLKRKKVESETPTTAKKTSRKFLPHWKGDFPWIVYDDKKGVILFPTIINKVQSYLVRGRIRSYQKSHCKFFKQETMKRHSKSFTHIRSCDSFMAKRKEELPCKKLPKLLNLQRKNGFQIGEMYSTDRKYTEIVSTISKVKGTRWLPHVGHALKCLIKPPKGDPKKDPGQDAVVLKHMEHLASTSQNAEIKGRVRYIAAAMKEIDFLAF</sequence>
<reference evidence="1 2" key="1">
    <citation type="submission" date="2022-05" db="EMBL/GenBank/DDBJ databases">
        <authorList>
            <consortium name="Genoscope - CEA"/>
            <person name="William W."/>
        </authorList>
    </citation>
    <scope>NUCLEOTIDE SEQUENCE [LARGE SCALE GENOMIC DNA]</scope>
</reference>
<dbReference type="Proteomes" id="UP001159405">
    <property type="component" value="Unassembled WGS sequence"/>
</dbReference>
<organism evidence="1 2">
    <name type="scientific">Porites lobata</name>
    <dbReference type="NCBI Taxonomy" id="104759"/>
    <lineage>
        <taxon>Eukaryota</taxon>
        <taxon>Metazoa</taxon>
        <taxon>Cnidaria</taxon>
        <taxon>Anthozoa</taxon>
        <taxon>Hexacorallia</taxon>
        <taxon>Scleractinia</taxon>
        <taxon>Fungiina</taxon>
        <taxon>Poritidae</taxon>
        <taxon>Porites</taxon>
    </lineage>
</organism>
<evidence type="ECO:0000313" key="1">
    <source>
        <dbReference type="EMBL" id="CAH3139237.1"/>
    </source>
</evidence>
<gene>
    <name evidence="1" type="ORF">PLOB_00040539</name>
</gene>
<comment type="caution">
    <text evidence="1">The sequence shown here is derived from an EMBL/GenBank/DDBJ whole genome shotgun (WGS) entry which is preliminary data.</text>
</comment>
<protein>
    <submittedName>
        <fullName evidence="1">Uncharacterized protein</fullName>
    </submittedName>
</protein>
<evidence type="ECO:0000313" key="2">
    <source>
        <dbReference type="Proteomes" id="UP001159405"/>
    </source>
</evidence>
<proteinExistence type="predicted"/>
<dbReference type="EMBL" id="CALNXK010000062">
    <property type="protein sequence ID" value="CAH3139237.1"/>
    <property type="molecule type" value="Genomic_DNA"/>
</dbReference>
<accession>A0ABN8PDP6</accession>
<keyword evidence="2" id="KW-1185">Reference proteome</keyword>
<name>A0ABN8PDP6_9CNID</name>